<evidence type="ECO:0000259" key="9">
    <source>
        <dbReference type="PROSITE" id="PS50110"/>
    </source>
</evidence>
<name>A0A939K0C4_9BACT</name>
<evidence type="ECO:0000259" key="7">
    <source>
        <dbReference type="PROSITE" id="PS01124"/>
    </source>
</evidence>
<keyword evidence="3 6" id="KW-0597">Phosphoprotein</keyword>
<dbReference type="PRINTS" id="PR00344">
    <property type="entry name" value="BCTRLSENSOR"/>
</dbReference>
<dbReference type="InterPro" id="IPR018060">
    <property type="entry name" value="HTH_AraC"/>
</dbReference>
<dbReference type="Pfam" id="PF00072">
    <property type="entry name" value="Response_reg"/>
    <property type="match status" value="2"/>
</dbReference>
<dbReference type="Pfam" id="PF02518">
    <property type="entry name" value="HATPase_c"/>
    <property type="match status" value="1"/>
</dbReference>
<dbReference type="Gene3D" id="3.40.50.2300">
    <property type="match status" value="2"/>
</dbReference>
<evidence type="ECO:0000256" key="3">
    <source>
        <dbReference type="ARBA" id="ARBA00022553"/>
    </source>
</evidence>
<feature type="domain" description="Response regulatory" evidence="9">
    <location>
        <begin position="3"/>
        <end position="122"/>
    </location>
</feature>
<gene>
    <name evidence="10" type="ORF">J2I48_08810</name>
</gene>
<dbReference type="InterPro" id="IPR003594">
    <property type="entry name" value="HATPase_dom"/>
</dbReference>
<dbReference type="PANTHER" id="PTHR43547:SF2">
    <property type="entry name" value="HYBRID SIGNAL TRANSDUCTION HISTIDINE KINASE C"/>
    <property type="match status" value="1"/>
</dbReference>
<accession>A0A939K0C4</accession>
<comment type="caution">
    <text evidence="10">The sequence shown here is derived from an EMBL/GenBank/DDBJ whole genome shotgun (WGS) entry which is preliminary data.</text>
</comment>
<dbReference type="Pfam" id="PF12833">
    <property type="entry name" value="HTH_18"/>
    <property type="match status" value="1"/>
</dbReference>
<dbReference type="PANTHER" id="PTHR43547">
    <property type="entry name" value="TWO-COMPONENT HISTIDINE KINASE"/>
    <property type="match status" value="1"/>
</dbReference>
<dbReference type="SMART" id="SM00342">
    <property type="entry name" value="HTH_ARAC"/>
    <property type="match status" value="1"/>
</dbReference>
<dbReference type="SMART" id="SM00448">
    <property type="entry name" value="REC"/>
    <property type="match status" value="2"/>
</dbReference>
<dbReference type="SUPFAM" id="SSF46689">
    <property type="entry name" value="Homeodomain-like"/>
    <property type="match status" value="1"/>
</dbReference>
<dbReference type="Proteomes" id="UP000664795">
    <property type="component" value="Unassembled WGS sequence"/>
</dbReference>
<dbReference type="InterPro" id="IPR036890">
    <property type="entry name" value="HATPase_C_sf"/>
</dbReference>
<comment type="catalytic activity">
    <reaction evidence="1">
        <text>ATP + protein L-histidine = ADP + protein N-phospho-L-histidine.</text>
        <dbReference type="EC" id="2.7.13.3"/>
    </reaction>
</comment>
<reference evidence="10 11" key="1">
    <citation type="submission" date="2021-03" db="EMBL/GenBank/DDBJ databases">
        <title>Fibrella sp. HMF5036 genome sequencing and assembly.</title>
        <authorList>
            <person name="Kang H."/>
            <person name="Kim H."/>
            <person name="Bae S."/>
            <person name="Joh K."/>
        </authorList>
    </citation>
    <scope>NUCLEOTIDE SEQUENCE [LARGE SCALE GENOMIC DNA]</scope>
    <source>
        <strain evidence="10 11">HMF5036</strain>
    </source>
</reference>
<feature type="modified residue" description="4-aspartylphosphate" evidence="6">
    <location>
        <position position="465"/>
    </location>
</feature>
<dbReference type="SMART" id="SM00387">
    <property type="entry name" value="HATPase_c"/>
    <property type="match status" value="1"/>
</dbReference>
<dbReference type="InterPro" id="IPR005467">
    <property type="entry name" value="His_kinase_dom"/>
</dbReference>
<feature type="domain" description="Response regulatory" evidence="9">
    <location>
        <begin position="417"/>
        <end position="532"/>
    </location>
</feature>
<dbReference type="EMBL" id="JAFMYU010000005">
    <property type="protein sequence ID" value="MBO0931090.1"/>
    <property type="molecule type" value="Genomic_DNA"/>
</dbReference>
<evidence type="ECO:0000256" key="5">
    <source>
        <dbReference type="ARBA" id="ARBA00023163"/>
    </source>
</evidence>
<evidence type="ECO:0000256" key="2">
    <source>
        <dbReference type="ARBA" id="ARBA00012438"/>
    </source>
</evidence>
<dbReference type="SUPFAM" id="SSF47384">
    <property type="entry name" value="Homodimeric domain of signal transducing histidine kinase"/>
    <property type="match status" value="1"/>
</dbReference>
<dbReference type="InterPro" id="IPR036097">
    <property type="entry name" value="HisK_dim/P_sf"/>
</dbReference>
<evidence type="ECO:0000313" key="10">
    <source>
        <dbReference type="EMBL" id="MBO0931090.1"/>
    </source>
</evidence>
<dbReference type="PROSITE" id="PS50109">
    <property type="entry name" value="HIS_KIN"/>
    <property type="match status" value="1"/>
</dbReference>
<sequence length="666" mass="74444">MTTILVVDDELDLEPLLLNWFRRQIRDSTYAFHFAHNGYEALTVLRNEPAIDLLLLDINMPEMDGLTLLTKLPALNPLLLVVMVSAYGDMGNIRTAMNRGAFDFVCKPIVFDDLEITIEKTAKQVRQLRESHQLKIIDELKTRFFDNITHEFRTPLTLILAPLEQLLKRYPDSAELQHSLSMVARNAQQLLRLINQLLDLAKLESGHLSVALQAGDPGDFVGQIVQAFEGVAREKNLLLSYENELTDGYTFDADKLEQITHNLVANALKFTQRGHVTVRLSANPVVTLTVTDTGIGIAPEKLPYIFNRFYQIQQPGLTGGASSYQFANPGTGIGLALVKELAELMGGSVTVSSVSAQDKSRPSGTTFTVTLPIMRTEPYADGDSSVLPLLPINEAVAVVRPLHQPPPVAVDVTEKPLVLVVEDNTELNAFIVAELADRYRILTAHNGTDGWALAQAELPDLVLSDIMMPGMDGYQLTHRLKTDPATDHIAVVLLTAKTAQNSRMEGLERGADDYISKPFHVDELRLRIHNLLVRQQTLRAHFQQQFNRPEELHQPETMSDTFVKKLYALIENHLDDGQFRVDELAQAVGMSRRTLHRKLASVTSLSVTDFIRQYRLKRSGELLRGGHNVSETAYMIGYESPAHFSTVFREFFGKTPTDYLVDSSAQ</sequence>
<keyword evidence="4" id="KW-0805">Transcription regulation</keyword>
<dbReference type="SUPFAM" id="SSF55874">
    <property type="entry name" value="ATPase domain of HSP90 chaperone/DNA topoisomerase II/histidine kinase"/>
    <property type="match status" value="1"/>
</dbReference>
<dbReference type="GO" id="GO:0000155">
    <property type="term" value="F:phosphorelay sensor kinase activity"/>
    <property type="evidence" value="ECO:0007669"/>
    <property type="project" value="InterPro"/>
</dbReference>
<dbReference type="SMART" id="SM00388">
    <property type="entry name" value="HisKA"/>
    <property type="match status" value="1"/>
</dbReference>
<keyword evidence="11" id="KW-1185">Reference proteome</keyword>
<dbReference type="EC" id="2.7.13.3" evidence="2"/>
<proteinExistence type="predicted"/>
<evidence type="ECO:0000313" key="11">
    <source>
        <dbReference type="Proteomes" id="UP000664795"/>
    </source>
</evidence>
<feature type="domain" description="HTH araC/xylS-type" evidence="7">
    <location>
        <begin position="564"/>
        <end position="662"/>
    </location>
</feature>
<dbReference type="RefSeq" id="WP_207335047.1">
    <property type="nucleotide sequence ID" value="NZ_JAFMYU010000005.1"/>
</dbReference>
<organism evidence="10 11">
    <name type="scientific">Fibrella aquatilis</name>
    <dbReference type="NCBI Taxonomy" id="2817059"/>
    <lineage>
        <taxon>Bacteria</taxon>
        <taxon>Pseudomonadati</taxon>
        <taxon>Bacteroidota</taxon>
        <taxon>Cytophagia</taxon>
        <taxon>Cytophagales</taxon>
        <taxon>Spirosomataceae</taxon>
        <taxon>Fibrella</taxon>
    </lineage>
</organism>
<feature type="domain" description="Histidine kinase" evidence="8">
    <location>
        <begin position="147"/>
        <end position="375"/>
    </location>
</feature>
<dbReference type="PROSITE" id="PS50110">
    <property type="entry name" value="RESPONSE_REGULATORY"/>
    <property type="match status" value="2"/>
</dbReference>
<keyword evidence="5" id="KW-0804">Transcription</keyword>
<dbReference type="InterPro" id="IPR003661">
    <property type="entry name" value="HisK_dim/P_dom"/>
</dbReference>
<evidence type="ECO:0000256" key="1">
    <source>
        <dbReference type="ARBA" id="ARBA00000085"/>
    </source>
</evidence>
<dbReference type="PROSITE" id="PS01124">
    <property type="entry name" value="HTH_ARAC_FAMILY_2"/>
    <property type="match status" value="1"/>
</dbReference>
<feature type="modified residue" description="4-aspartylphosphate" evidence="6">
    <location>
        <position position="57"/>
    </location>
</feature>
<dbReference type="Gene3D" id="1.10.287.130">
    <property type="match status" value="1"/>
</dbReference>
<dbReference type="GO" id="GO:0003700">
    <property type="term" value="F:DNA-binding transcription factor activity"/>
    <property type="evidence" value="ECO:0007669"/>
    <property type="project" value="InterPro"/>
</dbReference>
<dbReference type="Pfam" id="PF00512">
    <property type="entry name" value="HisKA"/>
    <property type="match status" value="1"/>
</dbReference>
<evidence type="ECO:0000256" key="4">
    <source>
        <dbReference type="ARBA" id="ARBA00023015"/>
    </source>
</evidence>
<evidence type="ECO:0000256" key="6">
    <source>
        <dbReference type="PROSITE-ProRule" id="PRU00169"/>
    </source>
</evidence>
<dbReference type="SUPFAM" id="SSF52172">
    <property type="entry name" value="CheY-like"/>
    <property type="match status" value="2"/>
</dbReference>
<dbReference type="Gene3D" id="3.30.565.10">
    <property type="entry name" value="Histidine kinase-like ATPase, C-terminal domain"/>
    <property type="match status" value="1"/>
</dbReference>
<dbReference type="Gene3D" id="1.10.10.60">
    <property type="entry name" value="Homeodomain-like"/>
    <property type="match status" value="1"/>
</dbReference>
<dbReference type="InterPro" id="IPR004358">
    <property type="entry name" value="Sig_transdc_His_kin-like_C"/>
</dbReference>
<dbReference type="CDD" id="cd00082">
    <property type="entry name" value="HisKA"/>
    <property type="match status" value="1"/>
</dbReference>
<protein>
    <recommendedName>
        <fullName evidence="2">histidine kinase</fullName>
        <ecNumber evidence="2">2.7.13.3</ecNumber>
    </recommendedName>
</protein>
<dbReference type="CDD" id="cd16922">
    <property type="entry name" value="HATPase_EvgS-ArcB-TorS-like"/>
    <property type="match status" value="1"/>
</dbReference>
<dbReference type="InterPro" id="IPR001789">
    <property type="entry name" value="Sig_transdc_resp-reg_receiver"/>
</dbReference>
<dbReference type="InterPro" id="IPR009057">
    <property type="entry name" value="Homeodomain-like_sf"/>
</dbReference>
<dbReference type="InterPro" id="IPR011006">
    <property type="entry name" value="CheY-like_superfamily"/>
</dbReference>
<evidence type="ECO:0000259" key="8">
    <source>
        <dbReference type="PROSITE" id="PS50109"/>
    </source>
</evidence>
<dbReference type="AlphaFoldDB" id="A0A939K0C4"/>
<dbReference type="GO" id="GO:0043565">
    <property type="term" value="F:sequence-specific DNA binding"/>
    <property type="evidence" value="ECO:0007669"/>
    <property type="project" value="InterPro"/>
</dbReference>
<dbReference type="FunFam" id="1.10.287.130:FF:000045">
    <property type="entry name" value="Two-component system sensor histidine kinase/response regulator"/>
    <property type="match status" value="1"/>
</dbReference>